<dbReference type="EMBL" id="SRLO01000091">
    <property type="protein sequence ID" value="TNN76641.1"/>
    <property type="molecule type" value="Genomic_DNA"/>
</dbReference>
<keyword evidence="2" id="KW-1185">Reference proteome</keyword>
<proteinExistence type="predicted"/>
<gene>
    <name evidence="1" type="ORF">EYF80_013093</name>
</gene>
<protein>
    <submittedName>
        <fullName evidence="1">Uncharacterized protein</fullName>
    </submittedName>
</protein>
<name>A0A4Z2IFT8_9TELE</name>
<organism evidence="1 2">
    <name type="scientific">Liparis tanakae</name>
    <name type="common">Tanaka's snailfish</name>
    <dbReference type="NCBI Taxonomy" id="230148"/>
    <lineage>
        <taxon>Eukaryota</taxon>
        <taxon>Metazoa</taxon>
        <taxon>Chordata</taxon>
        <taxon>Craniata</taxon>
        <taxon>Vertebrata</taxon>
        <taxon>Euteleostomi</taxon>
        <taxon>Actinopterygii</taxon>
        <taxon>Neopterygii</taxon>
        <taxon>Teleostei</taxon>
        <taxon>Neoteleostei</taxon>
        <taxon>Acanthomorphata</taxon>
        <taxon>Eupercaria</taxon>
        <taxon>Perciformes</taxon>
        <taxon>Cottioidei</taxon>
        <taxon>Cottales</taxon>
        <taxon>Liparidae</taxon>
        <taxon>Liparis</taxon>
    </lineage>
</organism>
<accession>A0A4Z2IFT8</accession>
<sequence>MTRQEAMIDSSETIELQAAEHSALGTEQERQRQINRLLSTSLRHANRRVLLIKGVGHVASQDDVLSRVGRHKLGLLSHSVGTWG</sequence>
<dbReference type="AlphaFoldDB" id="A0A4Z2IFT8"/>
<reference evidence="1 2" key="1">
    <citation type="submission" date="2019-03" db="EMBL/GenBank/DDBJ databases">
        <title>First draft genome of Liparis tanakae, snailfish: a comprehensive survey of snailfish specific genes.</title>
        <authorList>
            <person name="Kim W."/>
            <person name="Song I."/>
            <person name="Jeong J.-H."/>
            <person name="Kim D."/>
            <person name="Kim S."/>
            <person name="Ryu S."/>
            <person name="Song J.Y."/>
            <person name="Lee S.K."/>
        </authorList>
    </citation>
    <scope>NUCLEOTIDE SEQUENCE [LARGE SCALE GENOMIC DNA]</scope>
    <source>
        <tissue evidence="1">Muscle</tissue>
    </source>
</reference>
<evidence type="ECO:0000313" key="2">
    <source>
        <dbReference type="Proteomes" id="UP000314294"/>
    </source>
</evidence>
<evidence type="ECO:0000313" key="1">
    <source>
        <dbReference type="EMBL" id="TNN76641.1"/>
    </source>
</evidence>
<comment type="caution">
    <text evidence="1">The sequence shown here is derived from an EMBL/GenBank/DDBJ whole genome shotgun (WGS) entry which is preliminary data.</text>
</comment>
<dbReference type="Proteomes" id="UP000314294">
    <property type="component" value="Unassembled WGS sequence"/>
</dbReference>